<accession>A0ABD0N388</accession>
<protein>
    <submittedName>
        <fullName evidence="1">Uncharacterized protein</fullName>
    </submittedName>
</protein>
<name>A0ABD0N388_CIRMR</name>
<comment type="caution">
    <text evidence="1">The sequence shown here is derived from an EMBL/GenBank/DDBJ whole genome shotgun (WGS) entry which is preliminary data.</text>
</comment>
<feature type="non-terminal residue" evidence="1">
    <location>
        <position position="69"/>
    </location>
</feature>
<gene>
    <name evidence="1" type="ORF">M9458_047253</name>
</gene>
<reference evidence="1 2" key="1">
    <citation type="submission" date="2024-05" db="EMBL/GenBank/DDBJ databases">
        <title>Genome sequencing and assembly of Indian major carp, Cirrhinus mrigala (Hamilton, 1822).</title>
        <authorList>
            <person name="Mohindra V."/>
            <person name="Chowdhury L.M."/>
            <person name="Lal K."/>
            <person name="Jena J.K."/>
        </authorList>
    </citation>
    <scope>NUCLEOTIDE SEQUENCE [LARGE SCALE GENOMIC DNA]</scope>
    <source>
        <strain evidence="1">CM1030</strain>
        <tissue evidence="1">Blood</tissue>
    </source>
</reference>
<evidence type="ECO:0000313" key="2">
    <source>
        <dbReference type="Proteomes" id="UP001529510"/>
    </source>
</evidence>
<sequence>MLVCVQLADVECPSVIVLVKPQDNEESANAADGVLRHDKHSVIDLTFDPQLETTDSQTDTTDAQMEVLM</sequence>
<proteinExistence type="predicted"/>
<dbReference type="AlphaFoldDB" id="A0ABD0N388"/>
<dbReference type="EMBL" id="JAMKFB020000024">
    <property type="protein sequence ID" value="KAL0156007.1"/>
    <property type="molecule type" value="Genomic_DNA"/>
</dbReference>
<dbReference type="Proteomes" id="UP001529510">
    <property type="component" value="Unassembled WGS sequence"/>
</dbReference>
<organism evidence="1 2">
    <name type="scientific">Cirrhinus mrigala</name>
    <name type="common">Mrigala</name>
    <dbReference type="NCBI Taxonomy" id="683832"/>
    <lineage>
        <taxon>Eukaryota</taxon>
        <taxon>Metazoa</taxon>
        <taxon>Chordata</taxon>
        <taxon>Craniata</taxon>
        <taxon>Vertebrata</taxon>
        <taxon>Euteleostomi</taxon>
        <taxon>Actinopterygii</taxon>
        <taxon>Neopterygii</taxon>
        <taxon>Teleostei</taxon>
        <taxon>Ostariophysi</taxon>
        <taxon>Cypriniformes</taxon>
        <taxon>Cyprinidae</taxon>
        <taxon>Labeoninae</taxon>
        <taxon>Labeonini</taxon>
        <taxon>Cirrhinus</taxon>
    </lineage>
</organism>
<evidence type="ECO:0000313" key="1">
    <source>
        <dbReference type="EMBL" id="KAL0156007.1"/>
    </source>
</evidence>
<keyword evidence="2" id="KW-1185">Reference proteome</keyword>